<feature type="chain" id="PRO_5043052409" evidence="1">
    <location>
        <begin position="21"/>
        <end position="167"/>
    </location>
</feature>
<feature type="signal peptide" evidence="1">
    <location>
        <begin position="1"/>
        <end position="20"/>
    </location>
</feature>
<comment type="caution">
    <text evidence="2">The sequence shown here is derived from an EMBL/GenBank/DDBJ whole genome shotgun (WGS) entry which is preliminary data.</text>
</comment>
<keyword evidence="3" id="KW-1185">Reference proteome</keyword>
<name>A0AAQ4FCU8_AMBAM</name>
<proteinExistence type="predicted"/>
<dbReference type="EMBL" id="JARKHS020004574">
    <property type="protein sequence ID" value="KAK8784428.1"/>
    <property type="molecule type" value="Genomic_DNA"/>
</dbReference>
<evidence type="ECO:0000313" key="2">
    <source>
        <dbReference type="EMBL" id="KAK8784428.1"/>
    </source>
</evidence>
<sequence>MHFIVTSMFALLLALGCAVAAPISNQEQARHGSDHHGHDRPPLNMAIDIPNLFQLILRRGPEQLKLDLQSSPVIKFQVVTNPEFPAAVILKPMNDAGNQFVSSGQPLVAPSLNAAINQLVPGGQPLVVPTGQPLALPALEAAINQLAPTEQPLVVPPENNVHKHHSK</sequence>
<reference evidence="2 3" key="1">
    <citation type="journal article" date="2023" name="Arcadia Sci">
        <title>De novo assembly of a long-read Amblyomma americanum tick genome.</title>
        <authorList>
            <person name="Chou S."/>
            <person name="Poskanzer K.E."/>
            <person name="Rollins M."/>
            <person name="Thuy-Boun P.S."/>
        </authorList>
    </citation>
    <scope>NUCLEOTIDE SEQUENCE [LARGE SCALE GENOMIC DNA]</scope>
    <source>
        <strain evidence="2">F_SG_1</strain>
        <tissue evidence="2">Salivary glands</tissue>
    </source>
</reference>
<keyword evidence="1" id="KW-0732">Signal</keyword>
<organism evidence="2 3">
    <name type="scientific">Amblyomma americanum</name>
    <name type="common">Lone star tick</name>
    <dbReference type="NCBI Taxonomy" id="6943"/>
    <lineage>
        <taxon>Eukaryota</taxon>
        <taxon>Metazoa</taxon>
        <taxon>Ecdysozoa</taxon>
        <taxon>Arthropoda</taxon>
        <taxon>Chelicerata</taxon>
        <taxon>Arachnida</taxon>
        <taxon>Acari</taxon>
        <taxon>Parasitiformes</taxon>
        <taxon>Ixodida</taxon>
        <taxon>Ixodoidea</taxon>
        <taxon>Ixodidae</taxon>
        <taxon>Amblyomminae</taxon>
        <taxon>Amblyomma</taxon>
    </lineage>
</organism>
<accession>A0AAQ4FCU8</accession>
<protein>
    <submittedName>
        <fullName evidence="2">Uncharacterized protein</fullName>
    </submittedName>
</protein>
<evidence type="ECO:0000256" key="1">
    <source>
        <dbReference type="SAM" id="SignalP"/>
    </source>
</evidence>
<dbReference type="Proteomes" id="UP001321473">
    <property type="component" value="Unassembled WGS sequence"/>
</dbReference>
<gene>
    <name evidence="2" type="ORF">V5799_009206</name>
</gene>
<dbReference type="AlphaFoldDB" id="A0AAQ4FCU8"/>
<evidence type="ECO:0000313" key="3">
    <source>
        <dbReference type="Proteomes" id="UP001321473"/>
    </source>
</evidence>